<comment type="cofactor">
    <cofactor evidence="1">
        <name>FAD</name>
        <dbReference type="ChEBI" id="CHEBI:57692"/>
    </cofactor>
</comment>
<dbReference type="InterPro" id="IPR051914">
    <property type="entry name" value="FAD-linked_OxidoTrans_Type4"/>
</dbReference>
<dbReference type="InterPro" id="IPR006094">
    <property type="entry name" value="Oxid_FAD_bind_N"/>
</dbReference>
<dbReference type="OrthoDB" id="9767256at2"/>
<evidence type="ECO:0000256" key="3">
    <source>
        <dbReference type="ARBA" id="ARBA00022630"/>
    </source>
</evidence>
<dbReference type="Gene3D" id="3.30.70.2190">
    <property type="match status" value="1"/>
</dbReference>
<comment type="similarity">
    <text evidence="2">Belongs to the FAD-binding oxidoreductase/transferase type 4 family.</text>
</comment>
<dbReference type="SUPFAM" id="SSF55103">
    <property type="entry name" value="FAD-linked oxidases, C-terminal domain"/>
    <property type="match status" value="1"/>
</dbReference>
<evidence type="ECO:0000256" key="1">
    <source>
        <dbReference type="ARBA" id="ARBA00001974"/>
    </source>
</evidence>
<dbReference type="FunFam" id="1.10.45.10:FF:000001">
    <property type="entry name" value="D-lactate dehydrogenase mitochondrial"/>
    <property type="match status" value="1"/>
</dbReference>
<dbReference type="Pfam" id="PF01565">
    <property type="entry name" value="FAD_binding_4"/>
    <property type="match status" value="1"/>
</dbReference>
<dbReference type="Gene3D" id="3.30.465.10">
    <property type="match status" value="1"/>
</dbReference>
<dbReference type="PANTHER" id="PTHR42934">
    <property type="entry name" value="GLYCOLATE OXIDASE SUBUNIT GLCD"/>
    <property type="match status" value="1"/>
</dbReference>
<dbReference type="FunFam" id="3.30.70.2740:FF:000001">
    <property type="entry name" value="D-lactate dehydrogenase mitochondrial"/>
    <property type="match status" value="1"/>
</dbReference>
<dbReference type="InterPro" id="IPR016167">
    <property type="entry name" value="FAD-bd_PCMH_sub1"/>
</dbReference>
<evidence type="ECO:0000259" key="6">
    <source>
        <dbReference type="PROSITE" id="PS51387"/>
    </source>
</evidence>
<dbReference type="InterPro" id="IPR016171">
    <property type="entry name" value="Vanillyl_alc_oxidase_C-sub2"/>
</dbReference>
<dbReference type="Gene3D" id="1.10.45.10">
    <property type="entry name" value="Vanillyl-alcohol Oxidase, Chain A, domain 4"/>
    <property type="match status" value="1"/>
</dbReference>
<dbReference type="EMBL" id="BJXN01000006">
    <property type="protein sequence ID" value="GEM89707.1"/>
    <property type="molecule type" value="Genomic_DNA"/>
</dbReference>
<evidence type="ECO:0000313" key="8">
    <source>
        <dbReference type="Proteomes" id="UP000321827"/>
    </source>
</evidence>
<dbReference type="GO" id="GO:0071949">
    <property type="term" value="F:FAD binding"/>
    <property type="evidence" value="ECO:0007669"/>
    <property type="project" value="InterPro"/>
</dbReference>
<keyword evidence="5" id="KW-0560">Oxidoreductase</keyword>
<organism evidence="7 8">
    <name type="scientific">Oceanithermus desulfurans NBRC 100063</name>
    <dbReference type="NCBI Taxonomy" id="1227550"/>
    <lineage>
        <taxon>Bacteria</taxon>
        <taxon>Thermotogati</taxon>
        <taxon>Deinococcota</taxon>
        <taxon>Deinococci</taxon>
        <taxon>Thermales</taxon>
        <taxon>Thermaceae</taxon>
        <taxon>Oceanithermus</taxon>
    </lineage>
</organism>
<name>A0A511RKW7_9DEIN</name>
<accession>A0A511RKW7</accession>
<comment type="caution">
    <text evidence="7">The sequence shown here is derived from an EMBL/GenBank/DDBJ whole genome shotgun (WGS) entry which is preliminary data.</text>
</comment>
<reference evidence="7 8" key="1">
    <citation type="submission" date="2019-07" db="EMBL/GenBank/DDBJ databases">
        <title>Whole genome shotgun sequence of Oceanithermus desulfurans NBRC 100063.</title>
        <authorList>
            <person name="Hosoyama A."/>
            <person name="Uohara A."/>
            <person name="Ohji S."/>
            <person name="Ichikawa N."/>
        </authorList>
    </citation>
    <scope>NUCLEOTIDE SEQUENCE [LARGE SCALE GENOMIC DNA]</scope>
    <source>
        <strain evidence="7 8">NBRC 100063</strain>
    </source>
</reference>
<dbReference type="InterPro" id="IPR016166">
    <property type="entry name" value="FAD-bd_PCMH"/>
</dbReference>
<dbReference type="RefSeq" id="WP_147146759.1">
    <property type="nucleotide sequence ID" value="NZ_BJXN01000006.1"/>
</dbReference>
<dbReference type="PROSITE" id="PS51387">
    <property type="entry name" value="FAD_PCMH"/>
    <property type="match status" value="1"/>
</dbReference>
<feature type="domain" description="FAD-binding PCMH-type" evidence="6">
    <location>
        <begin position="33"/>
        <end position="205"/>
    </location>
</feature>
<evidence type="ECO:0000256" key="4">
    <source>
        <dbReference type="ARBA" id="ARBA00022827"/>
    </source>
</evidence>
<evidence type="ECO:0000256" key="5">
    <source>
        <dbReference type="ARBA" id="ARBA00023002"/>
    </source>
</evidence>
<dbReference type="InterPro" id="IPR036318">
    <property type="entry name" value="FAD-bd_PCMH-like_sf"/>
</dbReference>
<keyword evidence="4" id="KW-0274">FAD</keyword>
<dbReference type="InterPro" id="IPR016169">
    <property type="entry name" value="FAD-bd_PCMH_sub2"/>
</dbReference>
<evidence type="ECO:0000313" key="7">
    <source>
        <dbReference type="EMBL" id="GEM89707.1"/>
    </source>
</evidence>
<dbReference type="Gene3D" id="3.30.43.10">
    <property type="entry name" value="Uridine Diphospho-n-acetylenolpyruvylglucosamine Reductase, domain 2"/>
    <property type="match status" value="1"/>
</dbReference>
<dbReference type="GO" id="GO:0016491">
    <property type="term" value="F:oxidoreductase activity"/>
    <property type="evidence" value="ECO:0007669"/>
    <property type="project" value="UniProtKB-KW"/>
</dbReference>
<dbReference type="PANTHER" id="PTHR42934:SF2">
    <property type="entry name" value="GLYCOLATE OXIDASE SUBUNIT GLCD"/>
    <property type="match status" value="1"/>
</dbReference>
<gene>
    <name evidence="7" type="ORF">ODE01S_11410</name>
</gene>
<sequence length="447" mass="48165">MPQLGRLVSDLGPDKVLLDRPDRVLYRYDAIAEGEVPLAVVLPQTTEDVARVVRWAREQGVPLFPRGAASGLSGGAVPTEPGVVVAFTRMRRLRIDPARRLAEVEPGVVTHEISAAARPHGLYYPPDPASYKQSTIGGNLAENAGGPQCFKKGVTGDYVSGLEWVDAEGEVHRSGREAYDVVGALVGSEGTLAMITRAWLRLEPRPRHTRTLMAHFPEVGAAAEAVSRAIADGVVAAKLEFMDAACIRAVEDAFQLGLPTEAAALLLVDTDGDDLEVVEEELERVAEACRAAGGAVHRAADAAEAERLWQARRAVSPALGRIHPHRMNEDIVVPRSRLPEVVRRIRELGEAYGLPLAQFGHIGDGNLHPNILFDPKTTPEERVHELAHAIAKVALEHGGVLSGEHGIGLTKRAFLAEALDPATLAALRRLKRAFDPEGRFNPGKVLP</sequence>
<dbReference type="Gene3D" id="3.30.70.2740">
    <property type="match status" value="1"/>
</dbReference>
<proteinExistence type="inferred from homology"/>
<dbReference type="InterPro" id="IPR004113">
    <property type="entry name" value="FAD-bd_oxidored_4_C"/>
</dbReference>
<dbReference type="SUPFAM" id="SSF56176">
    <property type="entry name" value="FAD-binding/transporter-associated domain-like"/>
    <property type="match status" value="1"/>
</dbReference>
<dbReference type="Proteomes" id="UP000321827">
    <property type="component" value="Unassembled WGS sequence"/>
</dbReference>
<protein>
    <submittedName>
        <fullName evidence="7">2-hydroxy-acid oxidase</fullName>
    </submittedName>
</protein>
<dbReference type="Pfam" id="PF02913">
    <property type="entry name" value="FAD-oxidase_C"/>
    <property type="match status" value="1"/>
</dbReference>
<dbReference type="AlphaFoldDB" id="A0A511RKW7"/>
<dbReference type="InterPro" id="IPR016164">
    <property type="entry name" value="FAD-linked_Oxase-like_C"/>
</dbReference>
<evidence type="ECO:0000256" key="2">
    <source>
        <dbReference type="ARBA" id="ARBA00008000"/>
    </source>
</evidence>
<keyword evidence="3" id="KW-0285">Flavoprotein</keyword>